<dbReference type="InterPro" id="IPR037523">
    <property type="entry name" value="VOC_core"/>
</dbReference>
<dbReference type="RefSeq" id="WP_379573298.1">
    <property type="nucleotide sequence ID" value="NZ_JBHUFV010000026.1"/>
</dbReference>
<sequence>MNPTLSTIDIVVSDLQTSIAFYARLGLEFKIDEHSPEHAGCDLPGGMHVMLDTESFRTPFLPGWTKPSGGPRALLCFEFETPADVDAKYAELRQAGYQGLAEPFDAFWGMRYATVADPDGGGVDLYAALPAG</sequence>
<reference evidence="3" key="1">
    <citation type="journal article" date="2019" name="Int. J. Syst. Evol. Microbiol.">
        <title>The Global Catalogue of Microorganisms (GCM) 10K type strain sequencing project: providing services to taxonomists for standard genome sequencing and annotation.</title>
        <authorList>
            <consortium name="The Broad Institute Genomics Platform"/>
            <consortium name="The Broad Institute Genome Sequencing Center for Infectious Disease"/>
            <person name="Wu L."/>
            <person name="Ma J."/>
        </authorList>
    </citation>
    <scope>NUCLEOTIDE SEQUENCE [LARGE SCALE GENOMIC DNA]</scope>
    <source>
        <strain evidence="3">ICMP 6774ER</strain>
    </source>
</reference>
<proteinExistence type="predicted"/>
<dbReference type="Pfam" id="PF00903">
    <property type="entry name" value="Glyoxalase"/>
    <property type="match status" value="1"/>
</dbReference>
<dbReference type="EMBL" id="JBHUFV010000026">
    <property type="protein sequence ID" value="MFD1933254.1"/>
    <property type="molecule type" value="Genomic_DNA"/>
</dbReference>
<dbReference type="InterPro" id="IPR029068">
    <property type="entry name" value="Glyas_Bleomycin-R_OHBP_Dase"/>
</dbReference>
<dbReference type="InterPro" id="IPR004360">
    <property type="entry name" value="Glyas_Fos-R_dOase_dom"/>
</dbReference>
<protein>
    <submittedName>
        <fullName evidence="2">VOC family protein</fullName>
    </submittedName>
</protein>
<organism evidence="2 3">
    <name type="scientific">Nonomuraea mangrovi</name>
    <dbReference type="NCBI Taxonomy" id="2316207"/>
    <lineage>
        <taxon>Bacteria</taxon>
        <taxon>Bacillati</taxon>
        <taxon>Actinomycetota</taxon>
        <taxon>Actinomycetes</taxon>
        <taxon>Streptosporangiales</taxon>
        <taxon>Streptosporangiaceae</taxon>
        <taxon>Nonomuraea</taxon>
    </lineage>
</organism>
<evidence type="ECO:0000313" key="2">
    <source>
        <dbReference type="EMBL" id="MFD1933254.1"/>
    </source>
</evidence>
<accession>A0ABW4SY88</accession>
<feature type="domain" description="VOC" evidence="1">
    <location>
        <begin position="4"/>
        <end position="128"/>
    </location>
</feature>
<dbReference type="Proteomes" id="UP001597368">
    <property type="component" value="Unassembled WGS sequence"/>
</dbReference>
<keyword evidence="3" id="KW-1185">Reference proteome</keyword>
<dbReference type="PANTHER" id="PTHR36503:SF3">
    <property type="entry name" value="BLR0126 PROTEIN"/>
    <property type="match status" value="1"/>
</dbReference>
<dbReference type="PROSITE" id="PS51819">
    <property type="entry name" value="VOC"/>
    <property type="match status" value="1"/>
</dbReference>
<dbReference type="Gene3D" id="3.10.180.10">
    <property type="entry name" value="2,3-Dihydroxybiphenyl 1,2-Dioxygenase, domain 1"/>
    <property type="match status" value="1"/>
</dbReference>
<gene>
    <name evidence="2" type="ORF">ACFSKW_17425</name>
</gene>
<comment type="caution">
    <text evidence="2">The sequence shown here is derived from an EMBL/GenBank/DDBJ whole genome shotgun (WGS) entry which is preliminary data.</text>
</comment>
<dbReference type="PANTHER" id="PTHR36503">
    <property type="entry name" value="BLR2520 PROTEIN"/>
    <property type="match status" value="1"/>
</dbReference>
<evidence type="ECO:0000259" key="1">
    <source>
        <dbReference type="PROSITE" id="PS51819"/>
    </source>
</evidence>
<name>A0ABW4SY88_9ACTN</name>
<dbReference type="SUPFAM" id="SSF54593">
    <property type="entry name" value="Glyoxalase/Bleomycin resistance protein/Dihydroxybiphenyl dioxygenase"/>
    <property type="match status" value="1"/>
</dbReference>
<evidence type="ECO:0000313" key="3">
    <source>
        <dbReference type="Proteomes" id="UP001597368"/>
    </source>
</evidence>